<keyword evidence="2" id="KW-0540">Nuclease</keyword>
<protein>
    <recommendedName>
        <fullName evidence="13">DNA 3'-5' helicase</fullName>
        <ecNumber evidence="13">5.6.2.4</ecNumber>
    </recommendedName>
</protein>
<dbReference type="PROSITE" id="PS51217">
    <property type="entry name" value="UVRD_HELICASE_CTER"/>
    <property type="match status" value="1"/>
</dbReference>
<keyword evidence="4" id="KW-0227">DNA damage</keyword>
<dbReference type="InterPro" id="IPR011604">
    <property type="entry name" value="PDDEXK-like_dom_sf"/>
</dbReference>
<dbReference type="Pfam" id="PF13361">
    <property type="entry name" value="UvrD_C"/>
    <property type="match status" value="1"/>
</dbReference>
<keyword evidence="16" id="KW-0175">Coiled coil</keyword>
<evidence type="ECO:0000256" key="11">
    <source>
        <dbReference type="ARBA" id="ARBA00023235"/>
    </source>
</evidence>
<evidence type="ECO:0000256" key="14">
    <source>
        <dbReference type="ARBA" id="ARBA00048988"/>
    </source>
</evidence>
<dbReference type="PANTHER" id="PTHR11070">
    <property type="entry name" value="UVRD / RECB / PCRA DNA HELICASE FAMILY MEMBER"/>
    <property type="match status" value="1"/>
</dbReference>
<dbReference type="Gene3D" id="1.10.486.10">
    <property type="entry name" value="PCRA, domain 4"/>
    <property type="match status" value="1"/>
</dbReference>
<proteinExistence type="inferred from homology"/>
<dbReference type="SUPFAM" id="SSF52540">
    <property type="entry name" value="P-loop containing nucleoside triphosphate hydrolases"/>
    <property type="match status" value="1"/>
</dbReference>
<dbReference type="InterPro" id="IPR027417">
    <property type="entry name" value="P-loop_NTPase"/>
</dbReference>
<evidence type="ECO:0000259" key="17">
    <source>
        <dbReference type="PROSITE" id="PS51198"/>
    </source>
</evidence>
<evidence type="ECO:0000256" key="8">
    <source>
        <dbReference type="ARBA" id="ARBA00022840"/>
    </source>
</evidence>
<dbReference type="Gene3D" id="3.90.320.10">
    <property type="match status" value="1"/>
</dbReference>
<dbReference type="InterPro" id="IPR014016">
    <property type="entry name" value="UvrD-like_ATP-bd"/>
</dbReference>
<dbReference type="InterPro" id="IPR011335">
    <property type="entry name" value="Restrct_endonuc-II-like"/>
</dbReference>
<dbReference type="Gene3D" id="3.40.50.300">
    <property type="entry name" value="P-loop containing nucleotide triphosphate hydrolases"/>
    <property type="match status" value="4"/>
</dbReference>
<name>A0ABT1SLW0_9FIRM</name>
<keyword evidence="5 15" id="KW-0378">Hydrolase</keyword>
<dbReference type="PANTHER" id="PTHR11070:SF48">
    <property type="entry name" value="ATP-DEPENDENT HELICASE_NUCLEASE SUBUNIT A"/>
    <property type="match status" value="1"/>
</dbReference>
<evidence type="ECO:0000256" key="7">
    <source>
        <dbReference type="ARBA" id="ARBA00022839"/>
    </source>
</evidence>
<evidence type="ECO:0000256" key="15">
    <source>
        <dbReference type="PROSITE-ProRule" id="PRU00560"/>
    </source>
</evidence>
<accession>A0ABT1SLW0</accession>
<dbReference type="RefSeq" id="WP_256197618.1">
    <property type="nucleotide sequence ID" value="NZ_JANGCH010000005.1"/>
</dbReference>
<dbReference type="InterPro" id="IPR038726">
    <property type="entry name" value="PDDEXK_AddAB-type"/>
</dbReference>
<evidence type="ECO:0000256" key="5">
    <source>
        <dbReference type="ARBA" id="ARBA00022801"/>
    </source>
</evidence>
<gene>
    <name evidence="19" type="ORF">NE663_05220</name>
</gene>
<evidence type="ECO:0000256" key="13">
    <source>
        <dbReference type="ARBA" id="ARBA00034808"/>
    </source>
</evidence>
<evidence type="ECO:0000256" key="2">
    <source>
        <dbReference type="ARBA" id="ARBA00022722"/>
    </source>
</evidence>
<dbReference type="EC" id="5.6.2.4" evidence="13"/>
<evidence type="ECO:0000256" key="16">
    <source>
        <dbReference type="SAM" id="Coils"/>
    </source>
</evidence>
<dbReference type="Pfam" id="PF00580">
    <property type="entry name" value="UvrD-helicase"/>
    <property type="match status" value="1"/>
</dbReference>
<comment type="catalytic activity">
    <reaction evidence="14">
        <text>ATP + H2O = ADP + phosphate + H(+)</text>
        <dbReference type="Rhea" id="RHEA:13065"/>
        <dbReference type="ChEBI" id="CHEBI:15377"/>
        <dbReference type="ChEBI" id="CHEBI:15378"/>
        <dbReference type="ChEBI" id="CHEBI:30616"/>
        <dbReference type="ChEBI" id="CHEBI:43474"/>
        <dbReference type="ChEBI" id="CHEBI:456216"/>
        <dbReference type="EC" id="5.6.2.4"/>
    </reaction>
</comment>
<dbReference type="Gene3D" id="1.10.10.160">
    <property type="match status" value="1"/>
</dbReference>
<evidence type="ECO:0000256" key="4">
    <source>
        <dbReference type="ARBA" id="ARBA00022763"/>
    </source>
</evidence>
<keyword evidence="3 15" id="KW-0547">Nucleotide-binding</keyword>
<feature type="domain" description="UvrD-like helicase ATP-binding" evidence="17">
    <location>
        <begin position="1"/>
        <end position="458"/>
    </location>
</feature>
<keyword evidence="8 15" id="KW-0067">ATP-binding</keyword>
<dbReference type="Proteomes" id="UP001524435">
    <property type="component" value="Unassembled WGS sequence"/>
</dbReference>
<keyword evidence="7" id="KW-0269">Exonuclease</keyword>
<dbReference type="InterPro" id="IPR000212">
    <property type="entry name" value="DNA_helicase_UvrD/REP"/>
</dbReference>
<evidence type="ECO:0000256" key="10">
    <source>
        <dbReference type="ARBA" id="ARBA00023204"/>
    </source>
</evidence>
<sequence length="1072" mass="123685">MKWNEAQLKAITTRDKNVLVSASAGSGKTTVLIERLMRRILDDQIPLSSILAMTYTDAAANEMKKRLAKQLQSRLQEADDEQTRAYIRKQLSLLPDANISTIHSFCLSIVKKYYYVTDLTPKQVETILDPSLLAIYEQEACEEVLHEAMAQNDGDMQKLCALFSPRAENDEALKQAIFSLSQAASSFVDEQAYLQMCIDNYQPITSFQELPETIYQAFFDYLTSQLSIYSAQYDALAMRFTYREEVTEKQRTALTSKQIGIAAMKKALDQKDYDLFREQLIACAKVILPANPDKANDPEYDQLRKQIQELEERLLAQLYSKEELFAQISEQRPLIRKLCELTSAYQKRFLMKKKQQQGMDFHDMESYALSILQEHEEIRNDYRMQFAEIMVDEFQDANDVQNVLVNLIARGNNVFRVGDIKQSIYGFRHAKPSIMRDLITHRGAQDEVIYLSNNYRSKQLLIDFNNALYEELMNTDDFTPAFHQEDIAYGGTPAQLQDNQPIIFHKLMWKELSAQLPASTSNPALKADYIAKEIARLHEEKRCKWKDFVVLTRSNSIKAEMKKAFSAYRIPFFIDAKSGFYESYGVSCILSYLRACVDPFDNIALVAALTSPLFAVSFEELAKWKQAMRQEQEYSYYAYLQKHPCDGFSAFLAHHQTILHASLKDLLNELYETNAFYLAHTSVQEKTNLDLLYEMACDFERQEGFGVTGFLRYVETLKQQESAEALPIGSEDDVVRVMSIHQSKGLQFKIVFLWSNVTFPALESKDLMICDNELGIAMDQIVLPMRYRKDTIMRMAMEHKKNKEELEEEMRILYVATTRAQDEMHIVDAITDESRLARSAITSPFLYLRRGYTSWLCSASHLKPGMVLTKTVSTTWQTEKKSYLQSKPQQDHFQKLTYAYAHQPLFYETPTAKKSDALPKLTLQNEGMQYGTALHAYIEKLGDLPWDSAKIQAVSQKWELPYQTGIENALLALAKQPLFQMAQQMPKRYYEAPFAILQDDTLLHGVIDFLAADEKELLLIDFKSDRVSNGDALLAHYRAQLQAYEDALHQIYPNHRIHSYLYSFHLEEMIEK</sequence>
<comment type="similarity">
    <text evidence="1">Belongs to the helicase family. UvrD subfamily.</text>
</comment>
<dbReference type="EMBL" id="JANGCH010000005">
    <property type="protein sequence ID" value="MCQ5121660.1"/>
    <property type="molecule type" value="Genomic_DNA"/>
</dbReference>
<keyword evidence="20" id="KW-1185">Reference proteome</keyword>
<evidence type="ECO:0000313" key="20">
    <source>
        <dbReference type="Proteomes" id="UP001524435"/>
    </source>
</evidence>
<evidence type="ECO:0000256" key="9">
    <source>
        <dbReference type="ARBA" id="ARBA00023125"/>
    </source>
</evidence>
<evidence type="ECO:0000256" key="6">
    <source>
        <dbReference type="ARBA" id="ARBA00022806"/>
    </source>
</evidence>
<keyword evidence="6 15" id="KW-0347">Helicase</keyword>
<feature type="coiled-coil region" evidence="16">
    <location>
        <begin position="789"/>
        <end position="823"/>
    </location>
</feature>
<reference evidence="19 20" key="1">
    <citation type="submission" date="2022-06" db="EMBL/GenBank/DDBJ databases">
        <title>Isolation of gut microbiota from human fecal samples.</title>
        <authorList>
            <person name="Pamer E.G."/>
            <person name="Barat B."/>
            <person name="Waligurski E."/>
            <person name="Medina S."/>
            <person name="Paddock L."/>
            <person name="Mostad J."/>
        </authorList>
    </citation>
    <scope>NUCLEOTIDE SEQUENCE [LARGE SCALE GENOMIC DNA]</scope>
    <source>
        <strain evidence="19 20">DFI.6.1</strain>
    </source>
</reference>
<dbReference type="InterPro" id="IPR014017">
    <property type="entry name" value="DNA_helicase_UvrD-like_C"/>
</dbReference>
<organism evidence="19 20">
    <name type="scientific">Massilicoli timonensis</name>
    <dbReference type="NCBI Taxonomy" id="2015901"/>
    <lineage>
        <taxon>Bacteria</taxon>
        <taxon>Bacillati</taxon>
        <taxon>Bacillota</taxon>
        <taxon>Erysipelotrichia</taxon>
        <taxon>Erysipelotrichales</taxon>
        <taxon>Erysipelotrichaceae</taxon>
        <taxon>Massilicoli</taxon>
    </lineage>
</organism>
<evidence type="ECO:0000256" key="1">
    <source>
        <dbReference type="ARBA" id="ARBA00009922"/>
    </source>
</evidence>
<evidence type="ECO:0000313" key="19">
    <source>
        <dbReference type="EMBL" id="MCQ5121660.1"/>
    </source>
</evidence>
<feature type="binding site" evidence="15">
    <location>
        <begin position="22"/>
        <end position="29"/>
    </location>
    <ligand>
        <name>ATP</name>
        <dbReference type="ChEBI" id="CHEBI:30616"/>
    </ligand>
</feature>
<dbReference type="InterPro" id="IPR013986">
    <property type="entry name" value="DExx_box_DNA_helicase_dom_sf"/>
</dbReference>
<comment type="caution">
    <text evidence="19">The sequence shown here is derived from an EMBL/GenBank/DDBJ whole genome shotgun (WGS) entry which is preliminary data.</text>
</comment>
<evidence type="ECO:0000256" key="3">
    <source>
        <dbReference type="ARBA" id="ARBA00022741"/>
    </source>
</evidence>
<dbReference type="SUPFAM" id="SSF52980">
    <property type="entry name" value="Restriction endonuclease-like"/>
    <property type="match status" value="1"/>
</dbReference>
<evidence type="ECO:0000256" key="12">
    <source>
        <dbReference type="ARBA" id="ARBA00034617"/>
    </source>
</evidence>
<dbReference type="Pfam" id="PF12705">
    <property type="entry name" value="PDDEXK_1"/>
    <property type="match status" value="1"/>
</dbReference>
<comment type="catalytic activity">
    <reaction evidence="12">
        <text>Couples ATP hydrolysis with the unwinding of duplex DNA by translocating in the 3'-5' direction.</text>
        <dbReference type="EC" id="5.6.2.4"/>
    </reaction>
</comment>
<keyword evidence="10" id="KW-0234">DNA repair</keyword>
<keyword evidence="9" id="KW-0238">DNA-binding</keyword>
<dbReference type="PROSITE" id="PS51198">
    <property type="entry name" value="UVRD_HELICASE_ATP_BIND"/>
    <property type="match status" value="1"/>
</dbReference>
<evidence type="ECO:0000259" key="18">
    <source>
        <dbReference type="PROSITE" id="PS51217"/>
    </source>
</evidence>
<keyword evidence="11" id="KW-0413">Isomerase</keyword>
<feature type="domain" description="UvrD-like helicase C-terminal" evidence="18">
    <location>
        <begin position="487"/>
        <end position="745"/>
    </location>
</feature>